<protein>
    <submittedName>
        <fullName evidence="2">Uncharacterized protein</fullName>
    </submittedName>
</protein>
<dbReference type="Proteomes" id="UP000887569">
    <property type="component" value="Unplaced"/>
</dbReference>
<evidence type="ECO:0000313" key="2">
    <source>
        <dbReference type="WBParaSite" id="PgR001X_g036_t03"/>
    </source>
</evidence>
<sequence>MLKHLDCAPCSGKNAIIQVDDFAKISDAQWHKQYLERADCFSQRCISREFQRHVKYNFDNSSCNGTAKRKRYKAERFCTHTPHINK</sequence>
<proteinExistence type="predicted"/>
<dbReference type="AlphaFoldDB" id="A0A915A4D3"/>
<keyword evidence="1" id="KW-1185">Reference proteome</keyword>
<evidence type="ECO:0000313" key="1">
    <source>
        <dbReference type="Proteomes" id="UP000887569"/>
    </source>
</evidence>
<reference evidence="2" key="1">
    <citation type="submission" date="2022-11" db="UniProtKB">
        <authorList>
            <consortium name="WormBaseParasite"/>
        </authorList>
    </citation>
    <scope>IDENTIFICATION</scope>
</reference>
<name>A0A915A4D3_PARUN</name>
<accession>A0A915A4D3</accession>
<organism evidence="1 2">
    <name type="scientific">Parascaris univalens</name>
    <name type="common">Nematode worm</name>
    <dbReference type="NCBI Taxonomy" id="6257"/>
    <lineage>
        <taxon>Eukaryota</taxon>
        <taxon>Metazoa</taxon>
        <taxon>Ecdysozoa</taxon>
        <taxon>Nematoda</taxon>
        <taxon>Chromadorea</taxon>
        <taxon>Rhabditida</taxon>
        <taxon>Spirurina</taxon>
        <taxon>Ascaridomorpha</taxon>
        <taxon>Ascaridoidea</taxon>
        <taxon>Ascarididae</taxon>
        <taxon>Parascaris</taxon>
    </lineage>
</organism>
<dbReference type="WBParaSite" id="PgR001X_g036_t03">
    <property type="protein sequence ID" value="PgR001X_g036_t03"/>
    <property type="gene ID" value="PgR001X_g036"/>
</dbReference>